<organism evidence="1 2">
    <name type="scientific">Rhizobium leguminosarum</name>
    <dbReference type="NCBI Taxonomy" id="384"/>
    <lineage>
        <taxon>Bacteria</taxon>
        <taxon>Pseudomonadati</taxon>
        <taxon>Pseudomonadota</taxon>
        <taxon>Alphaproteobacteria</taxon>
        <taxon>Hyphomicrobiales</taxon>
        <taxon>Rhizobiaceae</taxon>
        <taxon>Rhizobium/Agrobacterium group</taxon>
        <taxon>Rhizobium</taxon>
    </lineage>
</organism>
<dbReference type="InterPro" id="IPR052183">
    <property type="entry name" value="IS_Transposase"/>
</dbReference>
<name>A0A6P0DP10_RHILE</name>
<accession>A0A6P0DP10</accession>
<gene>
    <name evidence="1" type="ORF">GUK36_36295</name>
</gene>
<dbReference type="Proteomes" id="UP000471409">
    <property type="component" value="Unassembled WGS sequence"/>
</dbReference>
<dbReference type="PANTHER" id="PTHR35528">
    <property type="entry name" value="BLL1675 PROTEIN"/>
    <property type="match status" value="1"/>
</dbReference>
<dbReference type="AlphaFoldDB" id="A0A6P0DP10"/>
<protein>
    <submittedName>
        <fullName evidence="1">IS6 family transposase</fullName>
    </submittedName>
</protein>
<proteinExistence type="predicted"/>
<evidence type="ECO:0000313" key="2">
    <source>
        <dbReference type="Proteomes" id="UP000471409"/>
    </source>
</evidence>
<dbReference type="EMBL" id="WXXP01000043">
    <property type="protein sequence ID" value="NEK54774.1"/>
    <property type="molecule type" value="Genomic_DNA"/>
</dbReference>
<dbReference type="PANTHER" id="PTHR35528:SF3">
    <property type="entry name" value="BLL1675 PROTEIN"/>
    <property type="match status" value="1"/>
</dbReference>
<sequence length="60" mass="7128">MSEVARDPLYRRHRFPAGIIAHAVWLYFRFPLSLRMVEDMLAARGIIVTHQTIRSWAEKF</sequence>
<reference evidence="1 2" key="1">
    <citation type="submission" date="2020-01" db="EMBL/GenBank/DDBJ databases">
        <title>Rhizobium genotypes associated with high levels of biological nitrogen fixation by grain legumes in a temperate-maritime cropping system.</title>
        <authorList>
            <person name="Maluk M."/>
            <person name="Francesc Ferrando Molina F."/>
            <person name="Lopez Del Egido L."/>
            <person name="Lafos M."/>
            <person name="Langarica-Fuentes A."/>
            <person name="Gebre Yohannes G."/>
            <person name="Young M.W."/>
            <person name="Martin P."/>
            <person name="Gantlett R."/>
            <person name="Kenicer G."/>
            <person name="Hawes C."/>
            <person name="Begg G.S."/>
            <person name="Quilliam R.S."/>
            <person name="Squire G.R."/>
            <person name="Poole P.S."/>
            <person name="Young P.W."/>
            <person name="Iannetta P.M."/>
            <person name="James E.K."/>
        </authorList>
    </citation>
    <scope>NUCLEOTIDE SEQUENCE [LARGE SCALE GENOMIC DNA]</scope>
    <source>
        <strain evidence="1 2">JHI944</strain>
    </source>
</reference>
<feature type="non-terminal residue" evidence="1">
    <location>
        <position position="60"/>
    </location>
</feature>
<evidence type="ECO:0000313" key="1">
    <source>
        <dbReference type="EMBL" id="NEK54774.1"/>
    </source>
</evidence>
<comment type="caution">
    <text evidence="1">The sequence shown here is derived from an EMBL/GenBank/DDBJ whole genome shotgun (WGS) entry which is preliminary data.</text>
</comment>